<dbReference type="SUPFAM" id="SSF50998">
    <property type="entry name" value="Quinoprotein alcohol dehydrogenase-like"/>
    <property type="match status" value="1"/>
</dbReference>
<keyword evidence="2" id="KW-1185">Reference proteome</keyword>
<dbReference type="OrthoDB" id="1715518at2759"/>
<dbReference type="PANTHER" id="PTHR47198">
    <property type="entry name" value="OS05G0299300 PROTEIN"/>
    <property type="match status" value="1"/>
</dbReference>
<protein>
    <recommendedName>
        <fullName evidence="3">WD repeat-containing protein 91 homolog</fullName>
    </recommendedName>
</protein>
<gene>
    <name evidence="1" type="ORF">Pyn_33771</name>
</gene>
<dbReference type="InterPro" id="IPR011047">
    <property type="entry name" value="Quinoprotein_ADH-like_sf"/>
</dbReference>
<reference evidence="1 2" key="1">
    <citation type="submission" date="2018-02" db="EMBL/GenBank/DDBJ databases">
        <title>Draft genome of wild Prunus yedoensis var. nudiflora.</title>
        <authorList>
            <person name="Baek S."/>
            <person name="Kim J.-H."/>
            <person name="Choi K."/>
            <person name="Kim G.-B."/>
            <person name="Cho A."/>
            <person name="Jang H."/>
            <person name="Shin C.-H."/>
            <person name="Yu H.-J."/>
            <person name="Mun J.-H."/>
        </authorList>
    </citation>
    <scope>NUCLEOTIDE SEQUENCE [LARGE SCALE GENOMIC DNA]</scope>
    <source>
        <strain evidence="2">cv. Jeju island</strain>
        <tissue evidence="1">Leaf</tissue>
    </source>
</reference>
<organism evidence="1 2">
    <name type="scientific">Prunus yedoensis var. nudiflora</name>
    <dbReference type="NCBI Taxonomy" id="2094558"/>
    <lineage>
        <taxon>Eukaryota</taxon>
        <taxon>Viridiplantae</taxon>
        <taxon>Streptophyta</taxon>
        <taxon>Embryophyta</taxon>
        <taxon>Tracheophyta</taxon>
        <taxon>Spermatophyta</taxon>
        <taxon>Magnoliopsida</taxon>
        <taxon>eudicotyledons</taxon>
        <taxon>Gunneridae</taxon>
        <taxon>Pentapetalae</taxon>
        <taxon>rosids</taxon>
        <taxon>fabids</taxon>
        <taxon>Rosales</taxon>
        <taxon>Rosaceae</taxon>
        <taxon>Amygdaloideae</taxon>
        <taxon>Amygdaleae</taxon>
        <taxon>Prunus</taxon>
    </lineage>
</organism>
<dbReference type="Proteomes" id="UP000250321">
    <property type="component" value="Unassembled WGS sequence"/>
</dbReference>
<dbReference type="EMBL" id="PJQY01000257">
    <property type="protein sequence ID" value="PQQ14505.1"/>
    <property type="molecule type" value="Genomic_DNA"/>
</dbReference>
<evidence type="ECO:0000313" key="2">
    <source>
        <dbReference type="Proteomes" id="UP000250321"/>
    </source>
</evidence>
<dbReference type="AlphaFoldDB" id="A0A314Z2L1"/>
<proteinExistence type="predicted"/>
<evidence type="ECO:0008006" key="3">
    <source>
        <dbReference type="Google" id="ProtNLM"/>
    </source>
</evidence>
<name>A0A314Z2L1_PRUYE</name>
<dbReference type="PANTHER" id="PTHR47198:SF1">
    <property type="entry name" value="WD REPEAT-CONTAINING PROTEIN 91-LIKE ISOFORM X1"/>
    <property type="match status" value="1"/>
</dbReference>
<accession>A0A314Z2L1</accession>
<sequence length="94" mass="10266">MSLDWECKSDRLLLIGTADGGIKAWNVDAKRVVCDLNTSEAFPSPVEPIFVSAAASKGHGSSHLDSLGFASLTVWNMKTWKAMWYCYGVEIILG</sequence>
<evidence type="ECO:0000313" key="1">
    <source>
        <dbReference type="EMBL" id="PQQ14505.1"/>
    </source>
</evidence>
<comment type="caution">
    <text evidence="1">The sequence shown here is derived from an EMBL/GenBank/DDBJ whole genome shotgun (WGS) entry which is preliminary data.</text>
</comment>